<proteinExistence type="predicted"/>
<dbReference type="AlphaFoldDB" id="A0A8J6LH09"/>
<keyword evidence="4" id="KW-0255">Endonuclease</keyword>
<evidence type="ECO:0000313" key="9">
    <source>
        <dbReference type="Proteomes" id="UP000719412"/>
    </source>
</evidence>
<keyword evidence="5" id="KW-0378">Hydrolase</keyword>
<dbReference type="InterPro" id="IPR043128">
    <property type="entry name" value="Rev_trsase/Diguanyl_cyclase"/>
</dbReference>
<evidence type="ECO:0000256" key="3">
    <source>
        <dbReference type="ARBA" id="ARBA00022722"/>
    </source>
</evidence>
<evidence type="ECO:0000256" key="5">
    <source>
        <dbReference type="ARBA" id="ARBA00022801"/>
    </source>
</evidence>
<accession>A0A8J6LH09</accession>
<dbReference type="GO" id="GO:0015074">
    <property type="term" value="P:DNA integration"/>
    <property type="evidence" value="ECO:0007669"/>
    <property type="project" value="InterPro"/>
</dbReference>
<dbReference type="PANTHER" id="PTHR37984:SF5">
    <property type="entry name" value="PROTEIN NYNRIN-LIKE"/>
    <property type="match status" value="1"/>
</dbReference>
<evidence type="ECO:0000313" key="8">
    <source>
        <dbReference type="EMBL" id="KAH0818963.1"/>
    </source>
</evidence>
<keyword evidence="3" id="KW-0540">Nuclease</keyword>
<dbReference type="InterPro" id="IPR036397">
    <property type="entry name" value="RNaseH_sf"/>
</dbReference>
<dbReference type="SUPFAM" id="SSF53098">
    <property type="entry name" value="Ribonuclease H-like"/>
    <property type="match status" value="1"/>
</dbReference>
<dbReference type="GO" id="GO:0003964">
    <property type="term" value="F:RNA-directed DNA polymerase activity"/>
    <property type="evidence" value="ECO:0007669"/>
    <property type="project" value="UniProtKB-KW"/>
</dbReference>
<evidence type="ECO:0000256" key="1">
    <source>
        <dbReference type="ARBA" id="ARBA00022679"/>
    </source>
</evidence>
<keyword evidence="9" id="KW-1185">Reference proteome</keyword>
<reference evidence="8" key="2">
    <citation type="submission" date="2021-08" db="EMBL/GenBank/DDBJ databases">
        <authorList>
            <person name="Eriksson T."/>
        </authorList>
    </citation>
    <scope>NUCLEOTIDE SEQUENCE</scope>
    <source>
        <strain evidence="8">Stoneville</strain>
        <tissue evidence="8">Whole head</tissue>
    </source>
</reference>
<evidence type="ECO:0000259" key="7">
    <source>
        <dbReference type="PROSITE" id="PS50994"/>
    </source>
</evidence>
<evidence type="ECO:0000256" key="6">
    <source>
        <dbReference type="ARBA" id="ARBA00022918"/>
    </source>
</evidence>
<dbReference type="SUPFAM" id="SSF56672">
    <property type="entry name" value="DNA/RNA polymerases"/>
    <property type="match status" value="1"/>
</dbReference>
<dbReference type="GO" id="GO:0016787">
    <property type="term" value="F:hydrolase activity"/>
    <property type="evidence" value="ECO:0007669"/>
    <property type="project" value="UniProtKB-KW"/>
</dbReference>
<dbReference type="Pfam" id="PF17917">
    <property type="entry name" value="RT_RNaseH"/>
    <property type="match status" value="1"/>
</dbReference>
<dbReference type="GO" id="GO:0042575">
    <property type="term" value="C:DNA polymerase complex"/>
    <property type="evidence" value="ECO:0007669"/>
    <property type="project" value="UniProtKB-ARBA"/>
</dbReference>
<feature type="domain" description="Integrase catalytic" evidence="7">
    <location>
        <begin position="179"/>
        <end position="342"/>
    </location>
</feature>
<dbReference type="EMBL" id="JABDTM020016119">
    <property type="protein sequence ID" value="KAH0818963.1"/>
    <property type="molecule type" value="Genomic_DNA"/>
</dbReference>
<dbReference type="PROSITE" id="PS50994">
    <property type="entry name" value="INTEGRASE"/>
    <property type="match status" value="1"/>
</dbReference>
<comment type="caution">
    <text evidence="8">The sequence shown here is derived from an EMBL/GenBank/DDBJ whole genome shotgun (WGS) entry which is preliminary data.</text>
</comment>
<keyword evidence="1" id="KW-0808">Transferase</keyword>
<keyword evidence="2" id="KW-0548">Nucleotidyltransferase</keyword>
<name>A0A8J6LH09_TENMO</name>
<keyword evidence="6" id="KW-0695">RNA-directed DNA polymerase</keyword>
<protein>
    <recommendedName>
        <fullName evidence="7">Integrase catalytic domain-containing protein</fullName>
    </recommendedName>
</protein>
<dbReference type="Gene3D" id="3.30.420.10">
    <property type="entry name" value="Ribonuclease H-like superfamily/Ribonuclease H"/>
    <property type="match status" value="1"/>
</dbReference>
<dbReference type="GO" id="GO:0003676">
    <property type="term" value="F:nucleic acid binding"/>
    <property type="evidence" value="ECO:0007669"/>
    <property type="project" value="InterPro"/>
</dbReference>
<dbReference type="InterPro" id="IPR043502">
    <property type="entry name" value="DNA/RNA_pol_sf"/>
</dbReference>
<dbReference type="GO" id="GO:0004519">
    <property type="term" value="F:endonuclease activity"/>
    <property type="evidence" value="ECO:0007669"/>
    <property type="project" value="UniProtKB-KW"/>
</dbReference>
<dbReference type="PANTHER" id="PTHR37984">
    <property type="entry name" value="PROTEIN CBG26694"/>
    <property type="match status" value="1"/>
</dbReference>
<sequence length="444" mass="50149">MINMALGQLRFNKVLVLVYLDDILIPANTPEECNETLRESTDHTFELEALAVVSSIKRFRQYLLGRSFTVVTDCAAVKYAFDKAEVNARIGRWVVTLSEYDFKILHKKNDNLRHAVASAEGCLLAAQQGDADIRKIRETLETGEYDENKELFENYALKGGKGMRRFIKKYIKNCLDCLFFKSPAGKLPGELHPIPKVPRPFHTVHVDHLGPFVKTKKGNTYVFVAIGAFTKFILLYANLIQTFGVPHRIISDQGTAFTSKTFTQFCREKGINKHLLNATGMPRGNGQVERYNRTIIDSPATMGAGVDNDRWDENIINIQLGLNGTVNKSIGVTPSQALMVYRVVTQGQLEPEARETADKRRFDRRRCRAQPYVMEDLVMIRIGSQPATGTSPKLLPKWRGPFKVVEVLGHDRYKVADIPGTTRSQLRYSGVAAAENMKSWIQYE</sequence>
<organism evidence="8 9">
    <name type="scientific">Tenebrio molitor</name>
    <name type="common">Yellow mealworm beetle</name>
    <dbReference type="NCBI Taxonomy" id="7067"/>
    <lineage>
        <taxon>Eukaryota</taxon>
        <taxon>Metazoa</taxon>
        <taxon>Ecdysozoa</taxon>
        <taxon>Arthropoda</taxon>
        <taxon>Hexapoda</taxon>
        <taxon>Insecta</taxon>
        <taxon>Pterygota</taxon>
        <taxon>Neoptera</taxon>
        <taxon>Endopterygota</taxon>
        <taxon>Coleoptera</taxon>
        <taxon>Polyphaga</taxon>
        <taxon>Cucujiformia</taxon>
        <taxon>Tenebrionidae</taxon>
        <taxon>Tenebrio</taxon>
    </lineage>
</organism>
<dbReference type="InterPro" id="IPR012337">
    <property type="entry name" value="RNaseH-like_sf"/>
</dbReference>
<reference evidence="8" key="1">
    <citation type="journal article" date="2020" name="J Insects Food Feed">
        <title>The yellow mealworm (Tenebrio molitor) genome: a resource for the emerging insects as food and feed industry.</title>
        <authorList>
            <person name="Eriksson T."/>
            <person name="Andere A."/>
            <person name="Kelstrup H."/>
            <person name="Emery V."/>
            <person name="Picard C."/>
        </authorList>
    </citation>
    <scope>NUCLEOTIDE SEQUENCE</scope>
    <source>
        <strain evidence="8">Stoneville</strain>
        <tissue evidence="8">Whole head</tissue>
    </source>
</reference>
<evidence type="ECO:0000256" key="4">
    <source>
        <dbReference type="ARBA" id="ARBA00022759"/>
    </source>
</evidence>
<dbReference type="Gene3D" id="3.30.70.270">
    <property type="match status" value="1"/>
</dbReference>
<dbReference type="Proteomes" id="UP000719412">
    <property type="component" value="Unassembled WGS sequence"/>
</dbReference>
<evidence type="ECO:0000256" key="2">
    <source>
        <dbReference type="ARBA" id="ARBA00022695"/>
    </source>
</evidence>
<dbReference type="InterPro" id="IPR001584">
    <property type="entry name" value="Integrase_cat-core"/>
</dbReference>
<dbReference type="InterPro" id="IPR050951">
    <property type="entry name" value="Retrovirus_Pol_polyprotein"/>
</dbReference>
<dbReference type="InterPro" id="IPR041373">
    <property type="entry name" value="RT_RNaseH"/>
</dbReference>
<gene>
    <name evidence="8" type="ORF">GEV33_003828</name>
</gene>